<protein>
    <recommendedName>
        <fullName evidence="3">Outer membrane protein beta-barrel domain-containing protein</fullName>
    </recommendedName>
</protein>
<dbReference type="RefSeq" id="WP_112375611.1">
    <property type="nucleotide sequence ID" value="NZ_CP069793.1"/>
</dbReference>
<accession>A0A2X2LR66</accession>
<organism evidence="1 2">
    <name type="scientific">Sphingobacterium multivorum</name>
    <dbReference type="NCBI Taxonomy" id="28454"/>
    <lineage>
        <taxon>Bacteria</taxon>
        <taxon>Pseudomonadati</taxon>
        <taxon>Bacteroidota</taxon>
        <taxon>Sphingobacteriia</taxon>
        <taxon>Sphingobacteriales</taxon>
        <taxon>Sphingobacteriaceae</taxon>
        <taxon>Sphingobacterium</taxon>
    </lineage>
</organism>
<reference evidence="1 2" key="1">
    <citation type="submission" date="2018-06" db="EMBL/GenBank/DDBJ databases">
        <authorList>
            <consortium name="Pathogen Informatics"/>
            <person name="Doyle S."/>
        </authorList>
    </citation>
    <scope>NUCLEOTIDE SEQUENCE [LARGE SCALE GENOMIC DNA]</scope>
    <source>
        <strain evidence="1 2">NCTC11343</strain>
    </source>
</reference>
<dbReference type="EMBL" id="UAUU01000011">
    <property type="protein sequence ID" value="SPZ91980.1"/>
    <property type="molecule type" value="Genomic_DNA"/>
</dbReference>
<name>A0A2X2LR66_SPHMU</name>
<dbReference type="SUPFAM" id="SSF56925">
    <property type="entry name" value="OMPA-like"/>
    <property type="match status" value="1"/>
</dbReference>
<dbReference type="GeneID" id="97182202"/>
<evidence type="ECO:0000313" key="1">
    <source>
        <dbReference type="EMBL" id="SPZ91980.1"/>
    </source>
</evidence>
<proteinExistence type="predicted"/>
<dbReference type="AlphaFoldDB" id="A0A2X2LR66"/>
<sequence>MKQFFFTFLLLSLCWSSIRAQGGVDTIHYRKVYYWGTTGMGFPIGKTKDILSPKFSGSIGLDISLKNSMFFVSPTLYTLSFKYKQPLIDPDFQYRIEDANTNFYTFSFSGGIRKQMRRLNIYGFAGPGVGLASEPRARVLADQKLVKMENKNHLNFSSKLGAGADYKFNGFFLGLELGYLHNFRKIQDRPVNIFTVMIGLKSDITQIGDKVIDVIGIDGSISGKKDKK</sequence>
<evidence type="ECO:0008006" key="3">
    <source>
        <dbReference type="Google" id="ProtNLM"/>
    </source>
</evidence>
<dbReference type="InterPro" id="IPR011250">
    <property type="entry name" value="OMP/PagP_B-barrel"/>
</dbReference>
<dbReference type="Proteomes" id="UP000251241">
    <property type="component" value="Unassembled WGS sequence"/>
</dbReference>
<evidence type="ECO:0000313" key="2">
    <source>
        <dbReference type="Proteomes" id="UP000251241"/>
    </source>
</evidence>
<gene>
    <name evidence="1" type="ORF">NCTC11343_04029</name>
</gene>